<dbReference type="PROSITE" id="PS50089">
    <property type="entry name" value="ZF_RING_2"/>
    <property type="match status" value="1"/>
</dbReference>
<dbReference type="AlphaFoldDB" id="A0A8B7Y0W5"/>
<dbReference type="SUPFAM" id="SSF57845">
    <property type="entry name" value="B-box zinc-binding domain"/>
    <property type="match status" value="1"/>
</dbReference>
<evidence type="ECO:0000256" key="2">
    <source>
        <dbReference type="ARBA" id="ARBA00022723"/>
    </source>
</evidence>
<keyword evidence="2" id="KW-0479">Metal-binding</keyword>
<evidence type="ECO:0000313" key="11">
    <source>
        <dbReference type="RefSeq" id="XP_022086167.1"/>
    </source>
</evidence>
<dbReference type="SUPFAM" id="SSF101898">
    <property type="entry name" value="NHL repeat"/>
    <property type="match status" value="1"/>
</dbReference>
<gene>
    <name evidence="10 11" type="primary">LOC110976843</name>
</gene>
<evidence type="ECO:0000256" key="5">
    <source>
        <dbReference type="PROSITE-ProRule" id="PRU00024"/>
    </source>
</evidence>
<dbReference type="Proteomes" id="UP000694845">
    <property type="component" value="Unplaced"/>
</dbReference>
<proteinExistence type="predicted"/>
<keyword evidence="6" id="KW-0175">Coiled coil</keyword>
<evidence type="ECO:0000313" key="10">
    <source>
        <dbReference type="RefSeq" id="XP_022086166.1"/>
    </source>
</evidence>
<dbReference type="PROSITE" id="PS50119">
    <property type="entry name" value="ZF_BBOX"/>
    <property type="match status" value="2"/>
</dbReference>
<dbReference type="RefSeq" id="XP_022086166.1">
    <property type="nucleotide sequence ID" value="XM_022230474.1"/>
</dbReference>
<dbReference type="SMART" id="SM00336">
    <property type="entry name" value="BBOX"/>
    <property type="match status" value="2"/>
</dbReference>
<dbReference type="SUPFAM" id="SSF57850">
    <property type="entry name" value="RING/U-box"/>
    <property type="match status" value="1"/>
</dbReference>
<keyword evidence="4" id="KW-0862">Zinc</keyword>
<dbReference type="InterPro" id="IPR011042">
    <property type="entry name" value="6-blade_b-propeller_TolB-like"/>
</dbReference>
<evidence type="ECO:0000259" key="8">
    <source>
        <dbReference type="PROSITE" id="PS50119"/>
    </source>
</evidence>
<dbReference type="OrthoDB" id="6105938at2759"/>
<dbReference type="OMA" id="DCIHSFC"/>
<evidence type="ECO:0000256" key="6">
    <source>
        <dbReference type="SAM" id="Coils"/>
    </source>
</evidence>
<dbReference type="RefSeq" id="XP_022086167.1">
    <property type="nucleotide sequence ID" value="XM_022230475.1"/>
</dbReference>
<dbReference type="InterPro" id="IPR017907">
    <property type="entry name" value="Znf_RING_CS"/>
</dbReference>
<name>A0A8B7Y0W5_ACAPL</name>
<dbReference type="InterPro" id="IPR000315">
    <property type="entry name" value="Znf_B-box"/>
</dbReference>
<feature type="domain" description="RING-type" evidence="7">
    <location>
        <begin position="20"/>
        <end position="64"/>
    </location>
</feature>
<evidence type="ECO:0000256" key="3">
    <source>
        <dbReference type="ARBA" id="ARBA00022771"/>
    </source>
</evidence>
<feature type="domain" description="B box-type" evidence="8">
    <location>
        <begin position="163"/>
        <end position="204"/>
    </location>
</feature>
<reference evidence="10 11" key="1">
    <citation type="submission" date="2025-04" db="UniProtKB">
        <authorList>
            <consortium name="RefSeq"/>
        </authorList>
    </citation>
    <scope>IDENTIFICATION</scope>
</reference>
<organism evidence="9 11">
    <name type="scientific">Acanthaster planci</name>
    <name type="common">Crown-of-thorns starfish</name>
    <dbReference type="NCBI Taxonomy" id="133434"/>
    <lineage>
        <taxon>Eukaryota</taxon>
        <taxon>Metazoa</taxon>
        <taxon>Echinodermata</taxon>
        <taxon>Eleutherozoa</taxon>
        <taxon>Asterozoa</taxon>
        <taxon>Asteroidea</taxon>
        <taxon>Valvatacea</taxon>
        <taxon>Valvatida</taxon>
        <taxon>Acanthasteridae</taxon>
        <taxon>Acanthaster</taxon>
    </lineage>
</organism>
<dbReference type="SMART" id="SM00184">
    <property type="entry name" value="RING"/>
    <property type="match status" value="2"/>
</dbReference>
<evidence type="ECO:0000256" key="4">
    <source>
        <dbReference type="ARBA" id="ARBA00022833"/>
    </source>
</evidence>
<feature type="coiled-coil region" evidence="6">
    <location>
        <begin position="208"/>
        <end position="278"/>
    </location>
</feature>
<dbReference type="InterPro" id="IPR001841">
    <property type="entry name" value="Znf_RING"/>
</dbReference>
<dbReference type="PANTHER" id="PTHR25462">
    <property type="entry name" value="BONUS, ISOFORM C-RELATED"/>
    <property type="match status" value="1"/>
</dbReference>
<dbReference type="Gene3D" id="3.30.40.10">
    <property type="entry name" value="Zinc/RING finger domain, C3HC4 (zinc finger)"/>
    <property type="match status" value="1"/>
</dbReference>
<dbReference type="InterPro" id="IPR013083">
    <property type="entry name" value="Znf_RING/FYVE/PHD"/>
</dbReference>
<keyword evidence="1" id="KW-0597">Phosphoprotein</keyword>
<dbReference type="InterPro" id="IPR027370">
    <property type="entry name" value="Znf-RING_euk"/>
</dbReference>
<dbReference type="GO" id="GO:0008270">
    <property type="term" value="F:zinc ion binding"/>
    <property type="evidence" value="ECO:0007669"/>
    <property type="project" value="UniProtKB-KW"/>
</dbReference>
<dbReference type="GeneID" id="110976843"/>
<dbReference type="CDD" id="cd19757">
    <property type="entry name" value="Bbox1"/>
    <property type="match status" value="1"/>
</dbReference>
<dbReference type="Pfam" id="PF13445">
    <property type="entry name" value="zf-RING_UBOX"/>
    <property type="match status" value="1"/>
</dbReference>
<feature type="domain" description="B box-type" evidence="8">
    <location>
        <begin position="101"/>
        <end position="148"/>
    </location>
</feature>
<accession>A0A8B7Y0W5</accession>
<dbReference type="Gene3D" id="3.30.160.60">
    <property type="entry name" value="Classic Zinc Finger"/>
    <property type="match status" value="1"/>
</dbReference>
<evidence type="ECO:0000313" key="9">
    <source>
        <dbReference type="Proteomes" id="UP000694845"/>
    </source>
</evidence>
<dbReference type="Gene3D" id="2.120.10.30">
    <property type="entry name" value="TolB, C-terminal domain"/>
    <property type="match status" value="1"/>
</dbReference>
<evidence type="ECO:0000259" key="7">
    <source>
        <dbReference type="PROSITE" id="PS50089"/>
    </source>
</evidence>
<protein>
    <submittedName>
        <fullName evidence="10 11">E3 ubiquitin-protein ligase TRIM33-like isoform X2</fullName>
    </submittedName>
</protein>
<dbReference type="InterPro" id="IPR047153">
    <property type="entry name" value="TRIM45/56/19-like"/>
</dbReference>
<dbReference type="PANTHER" id="PTHR25462:SF296">
    <property type="entry name" value="MEIOTIC P26, ISOFORM F"/>
    <property type="match status" value="1"/>
</dbReference>
<keyword evidence="9" id="KW-1185">Reference proteome</keyword>
<dbReference type="PROSITE" id="PS00518">
    <property type="entry name" value="ZF_RING_1"/>
    <property type="match status" value="1"/>
</dbReference>
<sequence>MATSGTAEVPVKIKEHHLKCDICQERFDKPKMLDCIHSFCLKCLKRLIDSQDPQAAKMKCPFCRRETKLGKNGAEDLPTNITLSALVEEVTIQEQLQQGQGSEIKCQSCEERYEAVLFCVDCAIFLCKDCLKVHERLPGTKSHQTYTLAQLQSGEIAYKSKLREEPKCEKHAGQNLSVYCYTCNKSVCVTCSFIEHQQHFSTEVSEAFDNCQREVVDLAAKAEKKRRELTEAKENTVQSRKKLDTMFEATNKKISQKADKEVARIREMEQKLKQEAKKIYQDRVKAFETAEDANKTELKVAEKTLHEIHQILAQEMENQVLHLKQIILENLKDLMEKEPEIVPDEFQFIDFHEGDKNSLGRVVLGGKWRLQTDIKQDLATDVSSVAVFTNEEIVTVNSKHKCLVTFSSTSNPLSPFISQMLQIPDVKDPCQVAVNRLDHLIVLDGLAVKTFSREYQLLHWFEPGIDSDSQPTCLAVDEDNLIAVGYKAKGEISLHNPDGTLIRRLPAPMIEDQLVACDKRFQYINTNEGKLISTDYPGNTMFTVDTDSPRIVCSDIHGNIFVAEGDYSILEMSGSGNIHQYTLEGMRTGCVVKQCTLCPHGMSFTPDGDLVVGGQHSLQIYRRV</sequence>
<dbReference type="Pfam" id="PF00643">
    <property type="entry name" value="zf-B_box"/>
    <property type="match status" value="2"/>
</dbReference>
<keyword evidence="3 5" id="KW-0863">Zinc-finger</keyword>
<evidence type="ECO:0000256" key="1">
    <source>
        <dbReference type="ARBA" id="ARBA00022553"/>
    </source>
</evidence>
<dbReference type="Gene3D" id="4.10.830.40">
    <property type="match status" value="1"/>
</dbReference>